<comment type="subcellular location">
    <subcellularLocation>
        <location evidence="1">Membrane</location>
        <topology evidence="1">Multi-pass membrane protein</topology>
    </subcellularLocation>
</comment>
<evidence type="ECO:0000256" key="8">
    <source>
        <dbReference type="SAM" id="Phobius"/>
    </source>
</evidence>
<gene>
    <name evidence="12" type="ORF">FA14DRAFT_20094</name>
</gene>
<feature type="compositionally biased region" description="Acidic residues" evidence="7">
    <location>
        <begin position="471"/>
        <end position="480"/>
    </location>
</feature>
<accession>A0A316VK40</accession>
<feature type="transmembrane region" description="Helical" evidence="8">
    <location>
        <begin position="433"/>
        <end position="452"/>
    </location>
</feature>
<feature type="transmembrane region" description="Helical" evidence="8">
    <location>
        <begin position="346"/>
        <end position="370"/>
    </location>
</feature>
<feature type="region of interest" description="Disordered" evidence="7">
    <location>
        <begin position="471"/>
        <end position="598"/>
    </location>
</feature>
<reference evidence="12 13" key="1">
    <citation type="journal article" date="2018" name="Mol. Biol. Evol.">
        <title>Broad Genomic Sampling Reveals a Smut Pathogenic Ancestry of the Fungal Clade Ustilaginomycotina.</title>
        <authorList>
            <person name="Kijpornyongpan T."/>
            <person name="Mondo S.J."/>
            <person name="Barry K."/>
            <person name="Sandor L."/>
            <person name="Lee J."/>
            <person name="Lipzen A."/>
            <person name="Pangilinan J."/>
            <person name="LaButti K."/>
            <person name="Hainaut M."/>
            <person name="Henrissat B."/>
            <person name="Grigoriev I.V."/>
            <person name="Spatafora J.W."/>
            <person name="Aime M.C."/>
        </authorList>
    </citation>
    <scope>NUCLEOTIDE SEQUENCE [LARGE SCALE GENOMIC DNA]</scope>
    <source>
        <strain evidence="12 13">MCA 3882</strain>
    </source>
</reference>
<feature type="compositionally biased region" description="Basic and acidic residues" evidence="7">
    <location>
        <begin position="561"/>
        <end position="575"/>
    </location>
</feature>
<feature type="transmembrane region" description="Helical" evidence="8">
    <location>
        <begin position="286"/>
        <end position="306"/>
    </location>
</feature>
<name>A0A316VK40_9BASI</name>
<keyword evidence="3 8" id="KW-0812">Transmembrane</keyword>
<evidence type="ECO:0008006" key="14">
    <source>
        <dbReference type="Google" id="ProtNLM"/>
    </source>
</evidence>
<evidence type="ECO:0000259" key="10">
    <source>
        <dbReference type="Pfam" id="PF06814"/>
    </source>
</evidence>
<feature type="compositionally biased region" description="Polar residues" evidence="7">
    <location>
        <begin position="499"/>
        <end position="535"/>
    </location>
</feature>
<dbReference type="RefSeq" id="XP_025358182.1">
    <property type="nucleotide sequence ID" value="XM_025501994.1"/>
</dbReference>
<organism evidence="12 13">
    <name type="scientific">Meira miltonrushii</name>
    <dbReference type="NCBI Taxonomy" id="1280837"/>
    <lineage>
        <taxon>Eukaryota</taxon>
        <taxon>Fungi</taxon>
        <taxon>Dikarya</taxon>
        <taxon>Basidiomycota</taxon>
        <taxon>Ustilaginomycotina</taxon>
        <taxon>Exobasidiomycetes</taxon>
        <taxon>Exobasidiales</taxon>
        <taxon>Brachybasidiaceae</taxon>
        <taxon>Meira</taxon>
    </lineage>
</organism>
<dbReference type="InterPro" id="IPR009637">
    <property type="entry name" value="GPR107/GPR108-like"/>
</dbReference>
<feature type="compositionally biased region" description="Basic and acidic residues" evidence="7">
    <location>
        <begin position="585"/>
        <end position="598"/>
    </location>
</feature>
<dbReference type="GeneID" id="37023775"/>
<evidence type="ECO:0000256" key="2">
    <source>
        <dbReference type="ARBA" id="ARBA00007883"/>
    </source>
</evidence>
<dbReference type="EMBL" id="KZ819602">
    <property type="protein sequence ID" value="PWN37880.1"/>
    <property type="molecule type" value="Genomic_DNA"/>
</dbReference>
<dbReference type="Proteomes" id="UP000245771">
    <property type="component" value="Unassembled WGS sequence"/>
</dbReference>
<feature type="domain" description="PTM1-like N-terminal" evidence="11">
    <location>
        <begin position="38"/>
        <end position="160"/>
    </location>
</feature>
<dbReference type="GO" id="GO:0005829">
    <property type="term" value="C:cytosol"/>
    <property type="evidence" value="ECO:0007669"/>
    <property type="project" value="GOC"/>
</dbReference>
<protein>
    <recommendedName>
        <fullName evidence="14">PTM1-member of the major facilitator superfamily</fullName>
    </recommendedName>
</protein>
<dbReference type="InterPro" id="IPR053938">
    <property type="entry name" value="PTM1-like_N"/>
</dbReference>
<evidence type="ECO:0000313" key="13">
    <source>
        <dbReference type="Proteomes" id="UP000245771"/>
    </source>
</evidence>
<dbReference type="PANTHER" id="PTHR21229">
    <property type="entry name" value="LUNG SEVEN TRANSMEMBRANE RECEPTOR"/>
    <property type="match status" value="1"/>
</dbReference>
<sequence length="598" mass="66657">MRDLRMSTFGYMLVALTILQISICQAFQVAISDLDPLRQTCSGMWKGKDTRIELRFDNSSAGTVSTMMYEYSDFDAIGKNGKEHDMFGFPLKTYICTSQAVLDGLCTVKELGNFMVSRNASSVVTNRIDLGNKGDAANHPVTYNVTRKGYYCVAAVPMTTTSIEGNTDLHSHFTGRISFINFFEGDLPATEYPKLQFYFTLTSLYMLLGGYWLYLCISHRDQLLTVQHFISGTIVLLIVGNAAQWLYFRYLNTHSMDFWSISSLDNNGAVTFGARALLVTTSILDAARNSVSLFLLLIVSMGYGVVRPSIGPVMTRVRILTAVHFVCGVLYSIGIVLIVTESGGGWIFLFIFPLAFTLTSFMMWTLHSLNATIEYLTQRKQTFKGQMFRRLYRILLGAVIAIFAFFIITSVAFSQSSAESFSPNVWPYRWFLLDGWMGTLYLAVFGSIAWLWRPTGQNLRLSMSDEIGQDEGFDGEDYEIGEFGQHGGLQDEDDEEGGTTKSSGANGNSAGVATGRQSNVAQGRANAAQSGPTRNSVHDDDVVFEIGDDEEEGQTPRKTQHHEERQQVRATEGERQGLMANEPEYDSKETLVPSKNER</sequence>
<feature type="transmembrane region" description="Helical" evidence="8">
    <location>
        <begin position="229"/>
        <end position="248"/>
    </location>
</feature>
<dbReference type="GO" id="GO:0005794">
    <property type="term" value="C:Golgi apparatus"/>
    <property type="evidence" value="ECO:0007669"/>
    <property type="project" value="TreeGrafter"/>
</dbReference>
<evidence type="ECO:0000259" key="11">
    <source>
        <dbReference type="Pfam" id="PF21902"/>
    </source>
</evidence>
<evidence type="ECO:0000256" key="7">
    <source>
        <dbReference type="SAM" id="MobiDB-lite"/>
    </source>
</evidence>
<evidence type="ECO:0000256" key="5">
    <source>
        <dbReference type="ARBA" id="ARBA00022989"/>
    </source>
</evidence>
<dbReference type="Pfam" id="PF06814">
    <property type="entry name" value="GOST_TM"/>
    <property type="match status" value="1"/>
</dbReference>
<proteinExistence type="inferred from homology"/>
<keyword evidence="6 8" id="KW-0472">Membrane</keyword>
<evidence type="ECO:0000256" key="4">
    <source>
        <dbReference type="ARBA" id="ARBA00022729"/>
    </source>
</evidence>
<dbReference type="PANTHER" id="PTHR21229:SF1">
    <property type="entry name" value="GH17801P"/>
    <property type="match status" value="1"/>
</dbReference>
<dbReference type="OrthoDB" id="19932at2759"/>
<feature type="chain" id="PRO_5016428933" description="PTM1-member of the major facilitator superfamily" evidence="9">
    <location>
        <begin position="27"/>
        <end position="598"/>
    </location>
</feature>
<keyword evidence="4 9" id="KW-0732">Signal</keyword>
<keyword evidence="5 8" id="KW-1133">Transmembrane helix</keyword>
<feature type="signal peptide" evidence="9">
    <location>
        <begin position="1"/>
        <end position="26"/>
    </location>
</feature>
<feature type="transmembrane region" description="Helical" evidence="8">
    <location>
        <begin position="197"/>
        <end position="217"/>
    </location>
</feature>
<dbReference type="GO" id="GO:0016020">
    <property type="term" value="C:membrane"/>
    <property type="evidence" value="ECO:0007669"/>
    <property type="project" value="UniProtKB-SubCell"/>
</dbReference>
<comment type="similarity">
    <text evidence="2">Belongs to the LU7TM family.</text>
</comment>
<dbReference type="Pfam" id="PF21902">
    <property type="entry name" value="PTM1-like_N"/>
    <property type="match status" value="1"/>
</dbReference>
<evidence type="ECO:0000256" key="9">
    <source>
        <dbReference type="SAM" id="SignalP"/>
    </source>
</evidence>
<evidence type="ECO:0000256" key="6">
    <source>
        <dbReference type="ARBA" id="ARBA00023136"/>
    </source>
</evidence>
<feature type="domain" description="GOST seven transmembrane" evidence="10">
    <location>
        <begin position="193"/>
        <end position="458"/>
    </location>
</feature>
<dbReference type="InParanoid" id="A0A316VK40"/>
<keyword evidence="13" id="KW-1185">Reference proteome</keyword>
<feature type="compositionally biased region" description="Acidic residues" evidence="7">
    <location>
        <begin position="542"/>
        <end position="553"/>
    </location>
</feature>
<feature type="transmembrane region" description="Helical" evidence="8">
    <location>
        <begin position="391"/>
        <end position="413"/>
    </location>
</feature>
<feature type="transmembrane region" description="Helical" evidence="8">
    <location>
        <begin position="318"/>
        <end position="340"/>
    </location>
</feature>
<dbReference type="AlphaFoldDB" id="A0A316VK40"/>
<dbReference type="GO" id="GO:0042147">
    <property type="term" value="P:retrograde transport, endosome to Golgi"/>
    <property type="evidence" value="ECO:0007669"/>
    <property type="project" value="TreeGrafter"/>
</dbReference>
<dbReference type="FunCoup" id="A0A316VK40">
    <property type="interactions" value="356"/>
</dbReference>
<evidence type="ECO:0000256" key="3">
    <source>
        <dbReference type="ARBA" id="ARBA00022692"/>
    </source>
</evidence>
<evidence type="ECO:0000313" key="12">
    <source>
        <dbReference type="EMBL" id="PWN37880.1"/>
    </source>
</evidence>
<dbReference type="InterPro" id="IPR053937">
    <property type="entry name" value="GOST_TM"/>
</dbReference>
<dbReference type="STRING" id="1280837.A0A316VK40"/>
<evidence type="ECO:0000256" key="1">
    <source>
        <dbReference type="ARBA" id="ARBA00004141"/>
    </source>
</evidence>